<feature type="transmembrane region" description="Helical" evidence="9">
    <location>
        <begin position="54"/>
        <end position="73"/>
    </location>
</feature>
<protein>
    <submittedName>
        <fullName evidence="10">Aluminum-activated malate transporter 8</fullName>
    </submittedName>
</protein>
<evidence type="ECO:0000256" key="4">
    <source>
        <dbReference type="ARBA" id="ARBA00022692"/>
    </source>
</evidence>
<keyword evidence="5 9" id="KW-1133">Transmembrane helix</keyword>
<keyword evidence="8" id="KW-0407">Ion channel</keyword>
<dbReference type="GO" id="GO:0016020">
    <property type="term" value="C:membrane"/>
    <property type="evidence" value="ECO:0007669"/>
    <property type="project" value="UniProtKB-SubCell"/>
</dbReference>
<organism evidence="10">
    <name type="scientific">Sesamum radiatum</name>
    <name type="common">Black benniseed</name>
    <dbReference type="NCBI Taxonomy" id="300843"/>
    <lineage>
        <taxon>Eukaryota</taxon>
        <taxon>Viridiplantae</taxon>
        <taxon>Streptophyta</taxon>
        <taxon>Embryophyta</taxon>
        <taxon>Tracheophyta</taxon>
        <taxon>Spermatophyta</taxon>
        <taxon>Magnoliopsida</taxon>
        <taxon>eudicotyledons</taxon>
        <taxon>Gunneridae</taxon>
        <taxon>Pentapetalae</taxon>
        <taxon>asterids</taxon>
        <taxon>lamiids</taxon>
        <taxon>Lamiales</taxon>
        <taxon>Pedaliaceae</taxon>
        <taxon>Sesamum</taxon>
    </lineage>
</organism>
<evidence type="ECO:0000256" key="5">
    <source>
        <dbReference type="ARBA" id="ARBA00022989"/>
    </source>
</evidence>
<evidence type="ECO:0000256" key="6">
    <source>
        <dbReference type="ARBA" id="ARBA00023065"/>
    </source>
</evidence>
<evidence type="ECO:0000256" key="1">
    <source>
        <dbReference type="ARBA" id="ARBA00004141"/>
    </source>
</evidence>
<keyword evidence="6" id="KW-0406">Ion transport</keyword>
<evidence type="ECO:0000256" key="8">
    <source>
        <dbReference type="ARBA" id="ARBA00023303"/>
    </source>
</evidence>
<dbReference type="PANTHER" id="PTHR31086">
    <property type="entry name" value="ALUMINUM-ACTIVATED MALATE TRANSPORTER 10"/>
    <property type="match status" value="1"/>
</dbReference>
<keyword evidence="4 9" id="KW-0812">Transmembrane</keyword>
<comment type="caution">
    <text evidence="10">The sequence shown here is derived from an EMBL/GenBank/DDBJ whole genome shotgun (WGS) entry which is preliminary data.</text>
</comment>
<accession>A0AAW2R4M2</accession>
<evidence type="ECO:0000256" key="7">
    <source>
        <dbReference type="ARBA" id="ARBA00023136"/>
    </source>
</evidence>
<evidence type="ECO:0000256" key="2">
    <source>
        <dbReference type="ARBA" id="ARBA00007079"/>
    </source>
</evidence>
<dbReference type="GO" id="GO:0015743">
    <property type="term" value="P:malate transport"/>
    <property type="evidence" value="ECO:0007669"/>
    <property type="project" value="InterPro"/>
</dbReference>
<feature type="transmembrane region" description="Helical" evidence="9">
    <location>
        <begin position="165"/>
        <end position="185"/>
    </location>
</feature>
<feature type="transmembrane region" description="Helical" evidence="9">
    <location>
        <begin position="197"/>
        <end position="217"/>
    </location>
</feature>
<dbReference type="GO" id="GO:0034220">
    <property type="term" value="P:monoatomic ion transmembrane transport"/>
    <property type="evidence" value="ECO:0007669"/>
    <property type="project" value="UniProtKB-KW"/>
</dbReference>
<keyword evidence="7 9" id="KW-0472">Membrane</keyword>
<dbReference type="Pfam" id="PF11744">
    <property type="entry name" value="ALMT"/>
    <property type="match status" value="2"/>
</dbReference>
<evidence type="ECO:0000256" key="9">
    <source>
        <dbReference type="SAM" id="Phobius"/>
    </source>
</evidence>
<dbReference type="InterPro" id="IPR020966">
    <property type="entry name" value="ALMT"/>
</dbReference>
<evidence type="ECO:0000256" key="3">
    <source>
        <dbReference type="ARBA" id="ARBA00022448"/>
    </source>
</evidence>
<proteinExistence type="inferred from homology"/>
<reference evidence="10" key="2">
    <citation type="journal article" date="2024" name="Plant">
        <title>Genomic evolution and insights into agronomic trait innovations of Sesamum species.</title>
        <authorList>
            <person name="Miao H."/>
            <person name="Wang L."/>
            <person name="Qu L."/>
            <person name="Liu H."/>
            <person name="Sun Y."/>
            <person name="Le M."/>
            <person name="Wang Q."/>
            <person name="Wei S."/>
            <person name="Zheng Y."/>
            <person name="Lin W."/>
            <person name="Duan Y."/>
            <person name="Cao H."/>
            <person name="Xiong S."/>
            <person name="Wang X."/>
            <person name="Wei L."/>
            <person name="Li C."/>
            <person name="Ma Q."/>
            <person name="Ju M."/>
            <person name="Zhao R."/>
            <person name="Li G."/>
            <person name="Mu C."/>
            <person name="Tian Q."/>
            <person name="Mei H."/>
            <person name="Zhang T."/>
            <person name="Gao T."/>
            <person name="Zhang H."/>
        </authorList>
    </citation>
    <scope>NUCLEOTIDE SEQUENCE</scope>
    <source>
        <strain evidence="10">G02</strain>
    </source>
</reference>
<dbReference type="AlphaFoldDB" id="A0AAW2R4M2"/>
<feature type="transmembrane region" description="Helical" evidence="9">
    <location>
        <begin position="79"/>
        <end position="99"/>
    </location>
</feature>
<sequence>MEMNSITNQEKTLSGVGCECTNFLKVSTLGTFKAEVMKIMKQMRKVGEDDPRRIIHSIKVGLALTLVSLFYYLRPLYDGFGQAGMWAVLTVVVVFEFTVGGTLSKSLNRGGATLLAGALGVGAKHIAGLCGEKGEPVVLGLFVFILAATSTFMRYLPNVKKRYEYGMLIFILTFTLVAVSGVRVTHILQMAHQRLSTILIGGATCIAISIFICPVWAGQDLHNLVAANIENLAVFFQGFGVEFYSCPGEECSTVSSKDDKDCRSYLQSYKKILNSKANEESLVASEFQPTITKMSTESGKALQELASAVKNMTFPSSTVEIRIRNSKDAASDLRSILENPSFPSKHIDDLQEIMPVLVVAYVLTDILNCVEKLSVHVHELGKKAGFKKSKTGVDPEWSR</sequence>
<dbReference type="EMBL" id="JACGWJ010000014">
    <property type="protein sequence ID" value="KAL0374789.1"/>
    <property type="molecule type" value="Genomic_DNA"/>
</dbReference>
<name>A0AAW2R4M2_SESRA</name>
<reference evidence="10" key="1">
    <citation type="submission" date="2020-06" db="EMBL/GenBank/DDBJ databases">
        <authorList>
            <person name="Li T."/>
            <person name="Hu X."/>
            <person name="Zhang T."/>
            <person name="Song X."/>
            <person name="Zhang H."/>
            <person name="Dai N."/>
            <person name="Sheng W."/>
            <person name="Hou X."/>
            <person name="Wei L."/>
        </authorList>
    </citation>
    <scope>NUCLEOTIDE SEQUENCE</scope>
    <source>
        <strain evidence="10">G02</strain>
        <tissue evidence="10">Leaf</tissue>
    </source>
</reference>
<keyword evidence="3" id="KW-0813">Transport</keyword>
<comment type="subcellular location">
    <subcellularLocation>
        <location evidence="1">Membrane</location>
        <topology evidence="1">Multi-pass membrane protein</topology>
    </subcellularLocation>
</comment>
<feature type="transmembrane region" description="Helical" evidence="9">
    <location>
        <begin position="136"/>
        <end position="153"/>
    </location>
</feature>
<comment type="similarity">
    <text evidence="2">Belongs to the aromatic acid exporter (TC 2.A.85) family.</text>
</comment>
<evidence type="ECO:0000313" key="10">
    <source>
        <dbReference type="EMBL" id="KAL0374789.1"/>
    </source>
</evidence>
<gene>
    <name evidence="10" type="ORF">Sradi_3394600</name>
</gene>